<dbReference type="PaxDb" id="537011-PREVCOP_05570"/>
<organism evidence="2 3">
    <name type="scientific">Segatella copri DSM 18205</name>
    <dbReference type="NCBI Taxonomy" id="537011"/>
    <lineage>
        <taxon>Bacteria</taxon>
        <taxon>Pseudomonadati</taxon>
        <taxon>Bacteroidota</taxon>
        <taxon>Bacteroidia</taxon>
        <taxon>Bacteroidales</taxon>
        <taxon>Prevotellaceae</taxon>
        <taxon>Segatella</taxon>
    </lineage>
</organism>
<evidence type="ECO:0000313" key="2">
    <source>
        <dbReference type="EMBL" id="EFB34990.1"/>
    </source>
</evidence>
<dbReference type="Proteomes" id="UP000004477">
    <property type="component" value="Unassembled WGS sequence"/>
</dbReference>
<protein>
    <submittedName>
        <fullName evidence="2">Uncharacterized protein</fullName>
    </submittedName>
</protein>
<evidence type="ECO:0000313" key="3">
    <source>
        <dbReference type="Proteomes" id="UP000004477"/>
    </source>
</evidence>
<keyword evidence="1" id="KW-0812">Transmembrane</keyword>
<dbReference type="EMBL" id="ACBX02000022">
    <property type="protein sequence ID" value="EFB34990.1"/>
    <property type="molecule type" value="Genomic_DNA"/>
</dbReference>
<comment type="caution">
    <text evidence="2">The sequence shown here is derived from an EMBL/GenBank/DDBJ whole genome shotgun (WGS) entry which is preliminary data.</text>
</comment>
<dbReference type="AlphaFoldDB" id="D1PEC2"/>
<accession>D1PEC2</accession>
<proteinExistence type="predicted"/>
<sequence length="49" mass="6089">MTPSVFSIQLFSFFLNPYMDKGFENPEERDWLFCNVFFIIILYYIYLYI</sequence>
<gene>
    <name evidence="2" type="ORF">PREVCOP_05570</name>
</gene>
<keyword evidence="3" id="KW-1185">Reference proteome</keyword>
<dbReference type="HOGENOM" id="CLU_209170_0_0_10"/>
<feature type="transmembrane region" description="Helical" evidence="1">
    <location>
        <begin position="30"/>
        <end position="48"/>
    </location>
</feature>
<evidence type="ECO:0000256" key="1">
    <source>
        <dbReference type="SAM" id="Phobius"/>
    </source>
</evidence>
<keyword evidence="1" id="KW-1133">Transmembrane helix</keyword>
<reference evidence="2" key="1">
    <citation type="submission" date="2009-11" db="EMBL/GenBank/DDBJ databases">
        <authorList>
            <person name="Weinstock G."/>
            <person name="Sodergren E."/>
            <person name="Clifton S."/>
            <person name="Fulton L."/>
            <person name="Fulton B."/>
            <person name="Courtney L."/>
            <person name="Fronick C."/>
            <person name="Harrison M."/>
            <person name="Strong C."/>
            <person name="Farmer C."/>
            <person name="Delahaunty K."/>
            <person name="Markovic C."/>
            <person name="Hall O."/>
            <person name="Minx P."/>
            <person name="Tomlinson C."/>
            <person name="Mitreva M."/>
            <person name="Nelson J."/>
            <person name="Hou S."/>
            <person name="Wollam A."/>
            <person name="Pepin K.H."/>
            <person name="Johnson M."/>
            <person name="Bhonagiri V."/>
            <person name="Nash W.E."/>
            <person name="Warren W."/>
            <person name="Chinwalla A."/>
            <person name="Mardis E.R."/>
            <person name="Wilson R.K."/>
        </authorList>
    </citation>
    <scope>NUCLEOTIDE SEQUENCE [LARGE SCALE GENOMIC DNA]</scope>
    <source>
        <strain evidence="2">DSM 18205</strain>
    </source>
</reference>
<keyword evidence="1" id="KW-0472">Membrane</keyword>
<name>D1PEC2_9BACT</name>